<dbReference type="FunFam" id="2.60.40.1120:FF:000003">
    <property type="entry name" value="Outer membrane protein Omp121"/>
    <property type="match status" value="1"/>
</dbReference>
<sequence length="1044" mass="116421">MIHSLLGTFRMKLSHLCRATLILVCSFFSIFIASANGIEDSPGSEREITGYVQDAQGEPVIGASIRVKGTTAGTITDVNGYYSVKVASGATLVISFIGYRTEEVKVGSHNTIDVILQEDSELIDEVVVIGYGIAKKKDLTGAAANIKGDKVAERRTTQLATALQGAVSGVLVTRSSSEPGAGASNILVRGVTTIGDSSPLIVVDGIPIDNINDVNANDVESITVLKDAASASIYGSRAAAGVILVTTKRAADKDLRISYNFEYGIEIPTTQPKQVDFQRYLEMVNELKYNDNPAGGLYTVYTEDQVNNWVNNNKTDPDNYPITDWYDLLIKGSAPRQTHTVNLVGGSQNVKTRASLSYEKVDGLYKDADNYYERYMARLNNDLTFSKYLAASLDLNVKYAKNHEPMFSDVWNSILIASPAYAWQWEHGGLADVKGGNNLYGRLVEGGYNETYSTKIGGRVSIDFTPFKDLKISAVLAPNFSISKGKKFQKEAGFTSQDDPTTIIGTFAGCGSTKLTENRADSRSLTTQFIANYMKKFGKHDFNIMLGYENYYYYHETMSASSDHYDLDSYPYLDAGPKDYLANSGSAYENAYRSYFGRIMYSFNNRYLLQVNVRRDGSSRFHKDSRWGTFPSVSAGWIVCEEPFMKKVNGRTLSFLKLRASIGTLGNERIGNYPYVSLMEFTNSLFYNKADASESTYYKGAAQIQYPIRNLTWETTETYDIGVDARFFDGRLSFVGDYYYKRTKDMLLDLEIPKYMGYSNPSQNAGKMHTRGYDLELSWNDRIGEFTYGISANLSDYISKMDDLSGTQFMGDQVKMTGSLFDEWYGYISEGLFQTQEELDKSATLNSNTQVGDVKYKDISGPNGVPDGIISPEYDRVLLGNSQPRFMYGGTLSAAYKGFDFSTAFQGIGKQNVRMNSKMVQPYHNQWGSIPAIIDGNYWSSFNTEEKNLTASYPRLTYQNNDSNNAMSTFWIFNGGYFRLKNITLGYTLPASLTQKAKIERVRFYVSASDLFCLSHYPDGWDPERGTTSYAMTTSVLFGLNINF</sequence>
<dbReference type="InterPro" id="IPR036942">
    <property type="entry name" value="Beta-barrel_TonB_sf"/>
</dbReference>
<protein>
    <submittedName>
        <fullName evidence="12">TonB-linked outer membrane protein, SusC/RagA family</fullName>
    </submittedName>
</protein>
<evidence type="ECO:0000259" key="10">
    <source>
        <dbReference type="Pfam" id="PF00593"/>
    </source>
</evidence>
<dbReference type="EMBL" id="FQZN01000001">
    <property type="protein sequence ID" value="SHI31380.1"/>
    <property type="molecule type" value="Genomic_DNA"/>
</dbReference>
<dbReference type="NCBIfam" id="TIGR04057">
    <property type="entry name" value="SusC_RagA_signa"/>
    <property type="match status" value="1"/>
</dbReference>
<keyword evidence="13" id="KW-1185">Reference proteome</keyword>
<keyword evidence="7 8" id="KW-0998">Cell outer membrane</keyword>
<evidence type="ECO:0000256" key="2">
    <source>
        <dbReference type="ARBA" id="ARBA00022448"/>
    </source>
</evidence>
<dbReference type="NCBIfam" id="TIGR04056">
    <property type="entry name" value="OMP_RagA_SusC"/>
    <property type="match status" value="1"/>
</dbReference>
<dbReference type="Proteomes" id="UP000184192">
    <property type="component" value="Unassembled WGS sequence"/>
</dbReference>
<dbReference type="Gene3D" id="2.170.130.10">
    <property type="entry name" value="TonB-dependent receptor, plug domain"/>
    <property type="match status" value="1"/>
</dbReference>
<dbReference type="Gene3D" id="2.40.170.20">
    <property type="entry name" value="TonB-dependent receptor, beta-barrel domain"/>
    <property type="match status" value="1"/>
</dbReference>
<dbReference type="InterPro" id="IPR008969">
    <property type="entry name" value="CarboxyPept-like_regulatory"/>
</dbReference>
<evidence type="ECO:0000256" key="7">
    <source>
        <dbReference type="ARBA" id="ARBA00023237"/>
    </source>
</evidence>
<keyword evidence="5 9" id="KW-0798">TonB box</keyword>
<dbReference type="InterPro" id="IPR037066">
    <property type="entry name" value="Plug_dom_sf"/>
</dbReference>
<keyword evidence="4 8" id="KW-0812">Transmembrane</keyword>
<dbReference type="SUPFAM" id="SSF56935">
    <property type="entry name" value="Porins"/>
    <property type="match status" value="1"/>
</dbReference>
<feature type="domain" description="TonB-dependent receptor-like beta-barrel" evidence="10">
    <location>
        <begin position="424"/>
        <end position="993"/>
    </location>
</feature>
<accession>A0A1M6A4K0</accession>
<dbReference type="Pfam" id="PF13715">
    <property type="entry name" value="CarbopepD_reg_2"/>
    <property type="match status" value="1"/>
</dbReference>
<dbReference type="InterPro" id="IPR012910">
    <property type="entry name" value="Plug_dom"/>
</dbReference>
<evidence type="ECO:0000256" key="5">
    <source>
        <dbReference type="ARBA" id="ARBA00023077"/>
    </source>
</evidence>
<dbReference type="PROSITE" id="PS52016">
    <property type="entry name" value="TONB_DEPENDENT_REC_3"/>
    <property type="match status" value="1"/>
</dbReference>
<name>A0A1M6A4K0_9BACE</name>
<dbReference type="InterPro" id="IPR039426">
    <property type="entry name" value="TonB-dep_rcpt-like"/>
</dbReference>
<evidence type="ECO:0000256" key="9">
    <source>
        <dbReference type="RuleBase" id="RU003357"/>
    </source>
</evidence>
<evidence type="ECO:0000256" key="6">
    <source>
        <dbReference type="ARBA" id="ARBA00023136"/>
    </source>
</evidence>
<dbReference type="Pfam" id="PF07715">
    <property type="entry name" value="Plug"/>
    <property type="match status" value="1"/>
</dbReference>
<evidence type="ECO:0000256" key="3">
    <source>
        <dbReference type="ARBA" id="ARBA00022452"/>
    </source>
</evidence>
<dbReference type="InterPro" id="IPR000531">
    <property type="entry name" value="Beta-barrel_TonB"/>
</dbReference>
<evidence type="ECO:0000256" key="4">
    <source>
        <dbReference type="ARBA" id="ARBA00022692"/>
    </source>
</evidence>
<comment type="subcellular location">
    <subcellularLocation>
        <location evidence="1 8">Cell outer membrane</location>
        <topology evidence="1 8">Multi-pass membrane protein</topology>
    </subcellularLocation>
</comment>
<reference evidence="13" key="1">
    <citation type="submission" date="2016-11" db="EMBL/GenBank/DDBJ databases">
        <authorList>
            <person name="Varghese N."/>
            <person name="Submissions S."/>
        </authorList>
    </citation>
    <scope>NUCLEOTIDE SEQUENCE [LARGE SCALE GENOMIC DNA]</scope>
    <source>
        <strain evidence="13">DSM 26884</strain>
    </source>
</reference>
<evidence type="ECO:0000313" key="12">
    <source>
        <dbReference type="EMBL" id="SHI31380.1"/>
    </source>
</evidence>
<dbReference type="eggNOG" id="COG1629">
    <property type="taxonomic scope" value="Bacteria"/>
</dbReference>
<evidence type="ECO:0000256" key="8">
    <source>
        <dbReference type="PROSITE-ProRule" id="PRU01360"/>
    </source>
</evidence>
<keyword evidence="3 8" id="KW-1134">Transmembrane beta strand</keyword>
<dbReference type="Gene3D" id="2.60.40.1120">
    <property type="entry name" value="Carboxypeptidase-like, regulatory domain"/>
    <property type="match status" value="1"/>
</dbReference>
<evidence type="ECO:0000313" key="13">
    <source>
        <dbReference type="Proteomes" id="UP000184192"/>
    </source>
</evidence>
<dbReference type="InterPro" id="IPR023996">
    <property type="entry name" value="TonB-dep_OMP_SusC/RagA"/>
</dbReference>
<proteinExistence type="inferred from homology"/>
<gene>
    <name evidence="12" type="ORF">SAMN05444350_10137</name>
</gene>
<dbReference type="InterPro" id="IPR023997">
    <property type="entry name" value="TonB-dep_OMP_SusC/RagA_CS"/>
</dbReference>
<keyword evidence="6 8" id="KW-0472">Membrane</keyword>
<dbReference type="SUPFAM" id="SSF49464">
    <property type="entry name" value="Carboxypeptidase regulatory domain-like"/>
    <property type="match status" value="1"/>
</dbReference>
<keyword evidence="2 8" id="KW-0813">Transport</keyword>
<evidence type="ECO:0000256" key="1">
    <source>
        <dbReference type="ARBA" id="ARBA00004571"/>
    </source>
</evidence>
<feature type="domain" description="TonB-dependent receptor plug" evidence="11">
    <location>
        <begin position="136"/>
        <end position="242"/>
    </location>
</feature>
<dbReference type="AlphaFoldDB" id="A0A1M6A4K0"/>
<dbReference type="GO" id="GO:0009279">
    <property type="term" value="C:cell outer membrane"/>
    <property type="evidence" value="ECO:0007669"/>
    <property type="project" value="UniProtKB-SubCell"/>
</dbReference>
<evidence type="ECO:0000259" key="11">
    <source>
        <dbReference type="Pfam" id="PF07715"/>
    </source>
</evidence>
<organism evidence="12 13">
    <name type="scientific">Bacteroides stercorirosoris</name>
    <dbReference type="NCBI Taxonomy" id="871324"/>
    <lineage>
        <taxon>Bacteria</taxon>
        <taxon>Pseudomonadati</taxon>
        <taxon>Bacteroidota</taxon>
        <taxon>Bacteroidia</taxon>
        <taxon>Bacteroidales</taxon>
        <taxon>Bacteroidaceae</taxon>
        <taxon>Bacteroides</taxon>
    </lineage>
</organism>
<dbReference type="Pfam" id="PF00593">
    <property type="entry name" value="TonB_dep_Rec_b-barrel"/>
    <property type="match status" value="1"/>
</dbReference>
<comment type="similarity">
    <text evidence="8 9">Belongs to the TonB-dependent receptor family.</text>
</comment>